<evidence type="ECO:0000259" key="5">
    <source>
        <dbReference type="Pfam" id="PF10433"/>
    </source>
</evidence>
<reference evidence="7 8" key="1">
    <citation type="submission" date="2016-06" db="EMBL/GenBank/DDBJ databases">
        <title>Evolution of pathogenesis and genome organization in the Tremellales.</title>
        <authorList>
            <person name="Cuomo C."/>
            <person name="Litvintseva A."/>
            <person name="Heitman J."/>
            <person name="Chen Y."/>
            <person name="Sun S."/>
            <person name="Springer D."/>
            <person name="Dromer F."/>
            <person name="Young S."/>
            <person name="Zeng Q."/>
            <person name="Chapman S."/>
            <person name="Gujja S."/>
            <person name="Saif S."/>
            <person name="Birren B."/>
        </authorList>
    </citation>
    <scope>NUCLEOTIDE SEQUENCE [LARGE SCALE GENOMIC DNA]</scope>
    <source>
        <strain evidence="7 8">ATCC 28783</strain>
    </source>
</reference>
<dbReference type="InterPro" id="IPR018846">
    <property type="entry name" value="Beta-prop_RSE1/DDB1/CPSF1_1st"/>
</dbReference>
<dbReference type="GO" id="GO:0005634">
    <property type="term" value="C:nucleus"/>
    <property type="evidence" value="ECO:0007669"/>
    <property type="project" value="UniProtKB-SubCell"/>
</dbReference>
<feature type="domain" description="RSE1/DDB1/CPSF1 first beta-propeller" evidence="5">
    <location>
        <begin position="21"/>
        <end position="444"/>
    </location>
</feature>
<dbReference type="GO" id="GO:0003676">
    <property type="term" value="F:nucleic acid binding"/>
    <property type="evidence" value="ECO:0007669"/>
    <property type="project" value="InterPro"/>
</dbReference>
<dbReference type="InterPro" id="IPR050358">
    <property type="entry name" value="RSE1/DDB1/CFT1"/>
</dbReference>
<proteinExistence type="predicted"/>
<feature type="domain" description="RSE1/DDB1/CPSF1 second beta-propeller" evidence="6">
    <location>
        <begin position="556"/>
        <end position="848"/>
    </location>
</feature>
<evidence type="ECO:0000256" key="2">
    <source>
        <dbReference type="ARBA" id="ARBA00023242"/>
    </source>
</evidence>
<keyword evidence="2" id="KW-0539">Nucleus</keyword>
<evidence type="ECO:0000313" key="7">
    <source>
        <dbReference type="EMBL" id="RXK37957.1"/>
    </source>
</evidence>
<protein>
    <recommendedName>
        <fullName evidence="9">DNA damage-binding protein 1</fullName>
    </recommendedName>
</protein>
<evidence type="ECO:0000259" key="4">
    <source>
        <dbReference type="Pfam" id="PF03178"/>
    </source>
</evidence>
<dbReference type="InterPro" id="IPR036322">
    <property type="entry name" value="WD40_repeat_dom_sf"/>
</dbReference>
<feature type="region of interest" description="Disordered" evidence="3">
    <location>
        <begin position="450"/>
        <end position="481"/>
    </location>
</feature>
<accession>A0A4V1M3T2</accession>
<dbReference type="InterPro" id="IPR015943">
    <property type="entry name" value="WD40/YVTN_repeat-like_dom_sf"/>
</dbReference>
<name>A0A4V1M3T2_TREME</name>
<dbReference type="FunCoup" id="A0A4V1M3T2">
    <property type="interactions" value="731"/>
</dbReference>
<sequence length="1278" mass="136430">MLYIASALAPTPVLFSQTIDNFTSPSKSSLVIARPDRVEVSDITSEGLVYRCGLPVWGNIAGLERATVEGAQPHIVVLIAPPNARLLLIRYNALPTPQLVVTSSIPLTPPTPSLRLAEFFTSVIAKDNAVLVSLWVGVLSCCEIAAVKGKGFTRNDGDVDMEGKDASGSLEFRDHFNLSIREHNLLNLAFISGSDDPAGPMVTFLYQSSTLELLLQPRHLSFTSHSFIDACPPVNLVTPVTSASFETTSTISPDFQAIPFSCPAARQVLPLPSNRESKSLLVIGDEYSVLWEILPPSASVRSKRASVSSGATASPRASDARRSPQAEMTSSVGKKRKSSMGDPPIQPVLRPIWRVRQGFGTVLSAIVLDADRDNAVVLLGDDAGHLTKLTIESAREDLSSKLSAVMKVLKTDLGFAAAPSSLTLLGSSHVFMGSACGDALIIRLPSVTSSHSTPLSPALSVKSIPRSPVSSRKSKGKARADDSLDGFGVEHYHETATVEMVERWMNLAPVKDFCAVEEDGGGLSHLVVAAGASNTNSLRAVRSGVSLETLMDIEGVQGIERMWPIMLPSRDQGIFLSTSTSSMLLGLAPEVQALALPESVVNHPTIAAASWEEVAVIVTANNVTVWSDLTGSVKVGSWSHGQSRQILAAQISGGLAAIAISGGELVILQVSAHGVDAILTRQLGGEIASVAILDGLSPIVVTSTWTNEIFLFTLDQLRSPDMQGSTIRENSFCASLQLCPLSGGARLLAGLSDGTMVTYHIESSANNALELSERKAVSLGTQPLRLSPTSLSCGDDRIISVGLSERMCVISESRERIESSSVNRNDIRAAVAINFLPHGSCLALATSSGISLVKPTSLKKVHVRTSDLGHRSVSRLTNISPLKAIAAGSTERPFDRETGEIHQSSYVELRDSTTLELLVEKPLESREIVTTIAYVTLGNQSLLAVGIATFSADDEDLPDDLDTVTISAQSGRLVLYEPVVDQDSGEPNLIELTSVGLDSAVNDIKVIKNLLAVATGSNVTIYKHEKASHLLIPTSRFASAFVAKSLVVAPPDKLHPEERLVVGDGMRSIFVLDIDEGTGMIMGDERDMATHSVMAMEGLRDGGQAVIVADAHSNISTFRLREEIETAATFGLHEDISVFRRGSLAPASSAEDVLSPEIIFATIDGRLGIVGELTPSAARTLDDLQRNMDRYIRGPGDIAWRSYRRAGTELVQRDTAGFIDGDFVQTFISSQLSRDMVEKILKGTTAPEHIMRLSEDGTKIPASKAEVMGVLESLSGLH</sequence>
<comment type="subcellular location">
    <subcellularLocation>
        <location evidence="1">Nucleus</location>
    </subcellularLocation>
</comment>
<dbReference type="SUPFAM" id="SSF50978">
    <property type="entry name" value="WD40 repeat-like"/>
    <property type="match status" value="1"/>
</dbReference>
<dbReference type="Pfam" id="PF23726">
    <property type="entry name" value="Beta-prop_RSE1_2nd"/>
    <property type="match status" value="1"/>
</dbReference>
<dbReference type="InterPro" id="IPR004871">
    <property type="entry name" value="RSE1/DDB1/CPSF1_C"/>
</dbReference>
<feature type="domain" description="RSE1/DDB1/CPSF1 C-terminal" evidence="4">
    <location>
        <begin position="905"/>
        <end position="1228"/>
    </location>
</feature>
<dbReference type="STRING" id="5217.A0A4V1M3T2"/>
<dbReference type="Gene3D" id="1.10.150.910">
    <property type="match status" value="1"/>
</dbReference>
<dbReference type="InParanoid" id="A0A4V1M3T2"/>
<dbReference type="OrthoDB" id="433457at2759"/>
<comment type="caution">
    <text evidence="7">The sequence shown here is derived from an EMBL/GenBank/DDBJ whole genome shotgun (WGS) entry which is preliminary data.</text>
</comment>
<evidence type="ECO:0000256" key="1">
    <source>
        <dbReference type="ARBA" id="ARBA00004123"/>
    </source>
</evidence>
<feature type="region of interest" description="Disordered" evidence="3">
    <location>
        <begin position="304"/>
        <end position="345"/>
    </location>
</feature>
<dbReference type="VEuPathDB" id="FungiDB:TREMEDRAFT_71141"/>
<dbReference type="AlphaFoldDB" id="A0A4V1M3T2"/>
<dbReference type="Gene3D" id="2.130.10.10">
    <property type="entry name" value="YVTN repeat-like/Quinoprotein amine dehydrogenase"/>
    <property type="match status" value="4"/>
</dbReference>
<evidence type="ECO:0000256" key="3">
    <source>
        <dbReference type="SAM" id="MobiDB-lite"/>
    </source>
</evidence>
<evidence type="ECO:0000259" key="6">
    <source>
        <dbReference type="Pfam" id="PF23726"/>
    </source>
</evidence>
<dbReference type="Pfam" id="PF10433">
    <property type="entry name" value="Beta-prop_RSE1_1st"/>
    <property type="match status" value="1"/>
</dbReference>
<gene>
    <name evidence="7" type="ORF">M231_04743</name>
</gene>
<dbReference type="PANTHER" id="PTHR10644">
    <property type="entry name" value="DNA REPAIR/RNA PROCESSING CPSF FAMILY"/>
    <property type="match status" value="1"/>
</dbReference>
<dbReference type="EMBL" id="SDIL01000056">
    <property type="protein sequence ID" value="RXK37957.1"/>
    <property type="molecule type" value="Genomic_DNA"/>
</dbReference>
<dbReference type="Pfam" id="PF03178">
    <property type="entry name" value="CPSF_A"/>
    <property type="match status" value="1"/>
</dbReference>
<evidence type="ECO:0000313" key="8">
    <source>
        <dbReference type="Proteomes" id="UP000289152"/>
    </source>
</evidence>
<evidence type="ECO:0008006" key="9">
    <source>
        <dbReference type="Google" id="ProtNLM"/>
    </source>
</evidence>
<organism evidence="7 8">
    <name type="scientific">Tremella mesenterica</name>
    <name type="common">Jelly fungus</name>
    <dbReference type="NCBI Taxonomy" id="5217"/>
    <lineage>
        <taxon>Eukaryota</taxon>
        <taxon>Fungi</taxon>
        <taxon>Dikarya</taxon>
        <taxon>Basidiomycota</taxon>
        <taxon>Agaricomycotina</taxon>
        <taxon>Tremellomycetes</taxon>
        <taxon>Tremellales</taxon>
        <taxon>Tremellaceae</taxon>
        <taxon>Tremella</taxon>
    </lineage>
</organism>
<dbReference type="InterPro" id="IPR058543">
    <property type="entry name" value="Beta-prop_RSE1/DDB1/CPSF1_2nd"/>
</dbReference>
<dbReference type="Proteomes" id="UP000289152">
    <property type="component" value="Unassembled WGS sequence"/>
</dbReference>
<keyword evidence="8" id="KW-1185">Reference proteome</keyword>